<keyword evidence="2" id="KW-1185">Reference proteome</keyword>
<accession>A0A4Y2PR78</accession>
<dbReference type="PANTHER" id="PTHR47326:SF1">
    <property type="entry name" value="HTH PSQ-TYPE DOMAIN-CONTAINING PROTEIN"/>
    <property type="match status" value="1"/>
</dbReference>
<sequence length="104" mass="12382">MVQFFQGLFRPHRWLKFDVLPDTRYSRYTREMVLRTYSHGAPGYKTSSRKQYLEEEFGEQVIGYGGFQDWSPRSPDLTPMDFFLWGYLKQQVYATPSPALQDLQ</sequence>
<protein>
    <submittedName>
        <fullName evidence="1">Uncharacterized protein</fullName>
    </submittedName>
</protein>
<reference evidence="1 2" key="1">
    <citation type="journal article" date="2019" name="Sci. Rep.">
        <title>Orb-weaving spider Araneus ventricosus genome elucidates the spidroin gene catalogue.</title>
        <authorList>
            <person name="Kono N."/>
            <person name="Nakamura H."/>
            <person name="Ohtoshi R."/>
            <person name="Moran D.A.P."/>
            <person name="Shinohara A."/>
            <person name="Yoshida Y."/>
            <person name="Fujiwara M."/>
            <person name="Mori M."/>
            <person name="Tomita M."/>
            <person name="Arakawa K."/>
        </authorList>
    </citation>
    <scope>NUCLEOTIDE SEQUENCE [LARGE SCALE GENOMIC DNA]</scope>
</reference>
<comment type="caution">
    <text evidence="1">The sequence shown here is derived from an EMBL/GenBank/DDBJ whole genome shotgun (WGS) entry which is preliminary data.</text>
</comment>
<dbReference type="GO" id="GO:0003676">
    <property type="term" value="F:nucleic acid binding"/>
    <property type="evidence" value="ECO:0007669"/>
    <property type="project" value="InterPro"/>
</dbReference>
<dbReference type="InterPro" id="IPR036397">
    <property type="entry name" value="RNaseH_sf"/>
</dbReference>
<organism evidence="1 2">
    <name type="scientific">Araneus ventricosus</name>
    <name type="common">Orbweaver spider</name>
    <name type="synonym">Epeira ventricosa</name>
    <dbReference type="NCBI Taxonomy" id="182803"/>
    <lineage>
        <taxon>Eukaryota</taxon>
        <taxon>Metazoa</taxon>
        <taxon>Ecdysozoa</taxon>
        <taxon>Arthropoda</taxon>
        <taxon>Chelicerata</taxon>
        <taxon>Arachnida</taxon>
        <taxon>Araneae</taxon>
        <taxon>Araneomorphae</taxon>
        <taxon>Entelegynae</taxon>
        <taxon>Araneoidea</taxon>
        <taxon>Araneidae</taxon>
        <taxon>Araneus</taxon>
    </lineage>
</organism>
<dbReference type="Proteomes" id="UP000499080">
    <property type="component" value="Unassembled WGS sequence"/>
</dbReference>
<evidence type="ECO:0000313" key="2">
    <source>
        <dbReference type="Proteomes" id="UP000499080"/>
    </source>
</evidence>
<dbReference type="EMBL" id="BGPR01011929">
    <property type="protein sequence ID" value="GBN53669.1"/>
    <property type="molecule type" value="Genomic_DNA"/>
</dbReference>
<gene>
    <name evidence="1" type="ORF">AVEN_102338_1</name>
</gene>
<name>A0A4Y2PR78_ARAVE</name>
<dbReference type="AlphaFoldDB" id="A0A4Y2PR78"/>
<proteinExistence type="predicted"/>
<dbReference type="Gene3D" id="3.30.420.10">
    <property type="entry name" value="Ribonuclease H-like superfamily/Ribonuclease H"/>
    <property type="match status" value="1"/>
</dbReference>
<dbReference type="PANTHER" id="PTHR47326">
    <property type="entry name" value="TRANSPOSABLE ELEMENT TC3 TRANSPOSASE-LIKE PROTEIN"/>
    <property type="match status" value="1"/>
</dbReference>
<evidence type="ECO:0000313" key="1">
    <source>
        <dbReference type="EMBL" id="GBN53669.1"/>
    </source>
</evidence>